<accession>A0A379GCE6</accession>
<sequence length="43" mass="4970">MSINVEVDNNHKETNKINDMVILSSIFGTKKITEKQLIFCIEM</sequence>
<reference evidence="1 2" key="1">
    <citation type="submission" date="2018-06" db="EMBL/GenBank/DDBJ databases">
        <authorList>
            <consortium name="Pathogen Informatics"/>
            <person name="Doyle S."/>
        </authorList>
    </citation>
    <scope>NUCLEOTIDE SEQUENCE [LARGE SCALE GENOMIC DNA]</scope>
    <source>
        <strain evidence="1 2">NCTC11938</strain>
    </source>
</reference>
<gene>
    <name evidence="1" type="ORF">NCTC11938_02916</name>
</gene>
<organism evidence="1 2">
    <name type="scientific">Proteus mirabilis</name>
    <dbReference type="NCBI Taxonomy" id="584"/>
    <lineage>
        <taxon>Bacteria</taxon>
        <taxon>Pseudomonadati</taxon>
        <taxon>Pseudomonadota</taxon>
        <taxon>Gammaproteobacteria</taxon>
        <taxon>Enterobacterales</taxon>
        <taxon>Morganellaceae</taxon>
        <taxon>Proteus</taxon>
    </lineage>
</organism>
<dbReference type="Proteomes" id="UP000254191">
    <property type="component" value="Unassembled WGS sequence"/>
</dbReference>
<evidence type="ECO:0000313" key="2">
    <source>
        <dbReference type="Proteomes" id="UP000254191"/>
    </source>
</evidence>
<dbReference type="EMBL" id="UGTS01000005">
    <property type="protein sequence ID" value="SUC38645.1"/>
    <property type="molecule type" value="Genomic_DNA"/>
</dbReference>
<dbReference type="AlphaFoldDB" id="A0A379GCE6"/>
<protein>
    <submittedName>
        <fullName evidence="1">Type III secretion system protein</fullName>
    </submittedName>
</protein>
<name>A0A379GCE6_PROMI</name>
<evidence type="ECO:0000313" key="1">
    <source>
        <dbReference type="EMBL" id="SUC38645.1"/>
    </source>
</evidence>
<proteinExistence type="predicted"/>